<gene>
    <name evidence="2" type="ORF">WN55_06680</name>
</gene>
<dbReference type="PANTHER" id="PTHR47326">
    <property type="entry name" value="TRANSPOSABLE ELEMENT TC3 TRANSPOSASE-LIKE PROTEIN"/>
    <property type="match status" value="1"/>
</dbReference>
<name>A0A154PQY2_DUFNO</name>
<organism evidence="2 3">
    <name type="scientific">Dufourea novaeangliae</name>
    <name type="common">Sweat bee</name>
    <dbReference type="NCBI Taxonomy" id="178035"/>
    <lineage>
        <taxon>Eukaryota</taxon>
        <taxon>Metazoa</taxon>
        <taxon>Ecdysozoa</taxon>
        <taxon>Arthropoda</taxon>
        <taxon>Hexapoda</taxon>
        <taxon>Insecta</taxon>
        <taxon>Pterygota</taxon>
        <taxon>Neoptera</taxon>
        <taxon>Endopterygota</taxon>
        <taxon>Hymenoptera</taxon>
        <taxon>Apocrita</taxon>
        <taxon>Aculeata</taxon>
        <taxon>Apoidea</taxon>
        <taxon>Anthophila</taxon>
        <taxon>Halictidae</taxon>
        <taxon>Rophitinae</taxon>
        <taxon>Dufourea</taxon>
    </lineage>
</organism>
<dbReference type="EMBL" id="KQ435055">
    <property type="protein sequence ID" value="KZC14283.1"/>
    <property type="molecule type" value="Genomic_DNA"/>
</dbReference>
<keyword evidence="3" id="KW-1185">Reference proteome</keyword>
<reference evidence="2 3" key="1">
    <citation type="submission" date="2015-07" db="EMBL/GenBank/DDBJ databases">
        <title>The genome of Dufourea novaeangliae.</title>
        <authorList>
            <person name="Pan H."/>
            <person name="Kapheim K."/>
        </authorList>
    </citation>
    <scope>NUCLEOTIDE SEQUENCE [LARGE SCALE GENOMIC DNA]</scope>
    <source>
        <strain evidence="2">0120121106</strain>
        <tissue evidence="2">Whole body</tissue>
    </source>
</reference>
<dbReference type="Proteomes" id="UP000076502">
    <property type="component" value="Unassembled WGS sequence"/>
</dbReference>
<evidence type="ECO:0000256" key="1">
    <source>
        <dbReference type="SAM" id="MobiDB-lite"/>
    </source>
</evidence>
<accession>A0A154PQY2</accession>
<evidence type="ECO:0000313" key="2">
    <source>
        <dbReference type="EMBL" id="KZC14283.1"/>
    </source>
</evidence>
<feature type="region of interest" description="Disordered" evidence="1">
    <location>
        <begin position="115"/>
        <end position="158"/>
    </location>
</feature>
<evidence type="ECO:0000313" key="3">
    <source>
        <dbReference type="Proteomes" id="UP000076502"/>
    </source>
</evidence>
<dbReference type="AlphaFoldDB" id="A0A154PQY2"/>
<feature type="compositionally biased region" description="Polar residues" evidence="1">
    <location>
        <begin position="142"/>
        <end position="158"/>
    </location>
</feature>
<proteinExistence type="predicted"/>
<evidence type="ECO:0008006" key="4">
    <source>
        <dbReference type="Google" id="ProtNLM"/>
    </source>
</evidence>
<dbReference type="PANTHER" id="PTHR47326:SF1">
    <property type="entry name" value="HTH PSQ-TYPE DOMAIN-CONTAINING PROTEIN"/>
    <property type="match status" value="1"/>
</dbReference>
<sequence>MEKSHVTLCNLEKRLREHSGLCKKSRNKPKPVPNENNTVNILAANTLNPQISQRKLAQTSHISRSSIQRILKQQKYHPYHLHTYSSRCLGGNILKPQKGDTRDFTITANQSHLEAPVNGNQSHEGDSHTEQDGDGIGPSVINDKSTTTEQLFKSPQRD</sequence>
<protein>
    <recommendedName>
        <fullName evidence="4">Transposase Tc1-like domain-containing protein</fullName>
    </recommendedName>
</protein>